<evidence type="ECO:0000313" key="2">
    <source>
        <dbReference type="EMBL" id="HJC37012.1"/>
    </source>
</evidence>
<dbReference type="Proteomes" id="UP000823896">
    <property type="component" value="Unassembled WGS sequence"/>
</dbReference>
<comment type="caution">
    <text evidence="2">The sequence shown here is derived from an EMBL/GenBank/DDBJ whole genome shotgun (WGS) entry which is preliminary data.</text>
</comment>
<dbReference type="InterPro" id="IPR050570">
    <property type="entry name" value="Cell_wall_metabolism_enzyme"/>
</dbReference>
<evidence type="ECO:0000313" key="3">
    <source>
        <dbReference type="Proteomes" id="UP000823896"/>
    </source>
</evidence>
<dbReference type="InterPro" id="IPR011055">
    <property type="entry name" value="Dup_hybrid_motif"/>
</dbReference>
<feature type="domain" description="M23ase beta-sheet core" evidence="1">
    <location>
        <begin position="98"/>
        <end position="194"/>
    </location>
</feature>
<proteinExistence type="predicted"/>
<dbReference type="EMBL" id="DWWM01000051">
    <property type="protein sequence ID" value="HJC37012.1"/>
    <property type="molecule type" value="Genomic_DNA"/>
</dbReference>
<protein>
    <submittedName>
        <fullName evidence="2">M23 family metallopeptidase</fullName>
    </submittedName>
</protein>
<evidence type="ECO:0000259" key="1">
    <source>
        <dbReference type="Pfam" id="PF01551"/>
    </source>
</evidence>
<reference evidence="2" key="1">
    <citation type="journal article" date="2021" name="PeerJ">
        <title>Extensive microbial diversity within the chicken gut microbiome revealed by metagenomics and culture.</title>
        <authorList>
            <person name="Gilroy R."/>
            <person name="Ravi A."/>
            <person name="Getino M."/>
            <person name="Pursley I."/>
            <person name="Horton D.L."/>
            <person name="Alikhan N.F."/>
            <person name="Baker D."/>
            <person name="Gharbi K."/>
            <person name="Hall N."/>
            <person name="Watson M."/>
            <person name="Adriaenssens E.M."/>
            <person name="Foster-Nyarko E."/>
            <person name="Jarju S."/>
            <person name="Secka A."/>
            <person name="Antonio M."/>
            <person name="Oren A."/>
            <person name="Chaudhuri R.R."/>
            <person name="La Ragione R."/>
            <person name="Hildebrand F."/>
            <person name="Pallen M.J."/>
        </authorList>
    </citation>
    <scope>NUCLEOTIDE SEQUENCE</scope>
    <source>
        <strain evidence="2">CHK187-11901</strain>
    </source>
</reference>
<dbReference type="CDD" id="cd12797">
    <property type="entry name" value="M23_peptidase"/>
    <property type="match status" value="1"/>
</dbReference>
<dbReference type="Pfam" id="PF01551">
    <property type="entry name" value="Peptidase_M23"/>
    <property type="match status" value="1"/>
</dbReference>
<dbReference type="AlphaFoldDB" id="A0A9D2NSB8"/>
<dbReference type="GO" id="GO:0004222">
    <property type="term" value="F:metalloendopeptidase activity"/>
    <property type="evidence" value="ECO:0007669"/>
    <property type="project" value="TreeGrafter"/>
</dbReference>
<accession>A0A9D2NSB8</accession>
<reference evidence="2" key="2">
    <citation type="submission" date="2021-04" db="EMBL/GenBank/DDBJ databases">
        <authorList>
            <person name="Gilroy R."/>
        </authorList>
    </citation>
    <scope>NUCLEOTIDE SEQUENCE</scope>
    <source>
        <strain evidence="2">CHK187-11901</strain>
    </source>
</reference>
<dbReference type="Gene3D" id="2.70.70.10">
    <property type="entry name" value="Glucose Permease (Domain IIA)"/>
    <property type="match status" value="1"/>
</dbReference>
<dbReference type="PANTHER" id="PTHR21666">
    <property type="entry name" value="PEPTIDASE-RELATED"/>
    <property type="match status" value="1"/>
</dbReference>
<organism evidence="2 3">
    <name type="scientific">Candidatus Merdibacter merdavium</name>
    <dbReference type="NCBI Taxonomy" id="2838692"/>
    <lineage>
        <taxon>Bacteria</taxon>
        <taxon>Bacillati</taxon>
        <taxon>Bacillota</taxon>
        <taxon>Erysipelotrichia</taxon>
        <taxon>Erysipelotrichales</taxon>
        <taxon>Erysipelotrichaceae</taxon>
        <taxon>Merdibacter</taxon>
    </lineage>
</organism>
<dbReference type="PANTHER" id="PTHR21666:SF291">
    <property type="entry name" value="STAGE II SPORULATION PROTEIN Q"/>
    <property type="match status" value="1"/>
</dbReference>
<dbReference type="SUPFAM" id="SSF51261">
    <property type="entry name" value="Duplicated hybrid motif"/>
    <property type="match status" value="1"/>
</dbReference>
<name>A0A9D2NSB8_9FIRM</name>
<sequence length="208" mass="22758">MRSYENNAVKWKKRSVIVLSLLLVVAVGTLTWVMNMRNDPGEPTVSENVEVTLPLPDTPAEEKVILPFTVDAQIAVDYFDGEAGETDKFTKFEDVYRSSQGIDYTCNEEQFPVIAMLSGTISDVREDELFGQSVELTSGSLVFTLQSLSEINVQKGDEVSQGDVIGKAGTCVYSPDLGAHLHLVSEHDGTIVDPESVIGKTLAQLDEQ</sequence>
<gene>
    <name evidence="2" type="ORF">H9702_07795</name>
</gene>
<dbReference type="InterPro" id="IPR016047">
    <property type="entry name" value="M23ase_b-sheet_dom"/>
</dbReference>